<reference evidence="2" key="1">
    <citation type="journal article" date="2021" name="Proc. Natl. Acad. Sci. U.S.A.">
        <title>Three genomes in the algal genus Volvox reveal the fate of a haploid sex-determining region after a transition to homothallism.</title>
        <authorList>
            <person name="Yamamoto K."/>
            <person name="Hamaji T."/>
            <person name="Kawai-Toyooka H."/>
            <person name="Matsuzaki R."/>
            <person name="Takahashi F."/>
            <person name="Nishimura Y."/>
            <person name="Kawachi M."/>
            <person name="Noguchi H."/>
            <person name="Minakuchi Y."/>
            <person name="Umen J.G."/>
            <person name="Toyoda A."/>
            <person name="Nozaki H."/>
        </authorList>
    </citation>
    <scope>NUCLEOTIDE SEQUENCE</scope>
    <source>
        <strain evidence="2">NIES-3785</strain>
    </source>
</reference>
<organism evidence="2 3">
    <name type="scientific">Volvox reticuliferus</name>
    <dbReference type="NCBI Taxonomy" id="1737510"/>
    <lineage>
        <taxon>Eukaryota</taxon>
        <taxon>Viridiplantae</taxon>
        <taxon>Chlorophyta</taxon>
        <taxon>core chlorophytes</taxon>
        <taxon>Chlorophyceae</taxon>
        <taxon>CS clade</taxon>
        <taxon>Chlamydomonadales</taxon>
        <taxon>Volvocaceae</taxon>
        <taxon>Volvox</taxon>
    </lineage>
</organism>
<gene>
    <name evidence="2" type="ORF">Vretimale_19291</name>
</gene>
<proteinExistence type="predicted"/>
<evidence type="ECO:0000313" key="2">
    <source>
        <dbReference type="EMBL" id="GIM16683.1"/>
    </source>
</evidence>
<comment type="caution">
    <text evidence="2">The sequence shown here is derived from an EMBL/GenBank/DDBJ whole genome shotgun (WGS) entry which is preliminary data.</text>
</comment>
<accession>A0A8J4GYZ0</accession>
<evidence type="ECO:0000256" key="1">
    <source>
        <dbReference type="SAM" id="MobiDB-lite"/>
    </source>
</evidence>
<dbReference type="EMBL" id="BNCQ01000083">
    <property type="protein sequence ID" value="GIM16683.1"/>
    <property type="molecule type" value="Genomic_DNA"/>
</dbReference>
<feature type="compositionally biased region" description="Pro residues" evidence="1">
    <location>
        <begin position="74"/>
        <end position="106"/>
    </location>
</feature>
<dbReference type="AlphaFoldDB" id="A0A8J4GYZ0"/>
<evidence type="ECO:0000313" key="3">
    <source>
        <dbReference type="Proteomes" id="UP000722791"/>
    </source>
</evidence>
<feature type="non-terminal residue" evidence="2">
    <location>
        <position position="400"/>
    </location>
</feature>
<name>A0A8J4GYZ0_9CHLO</name>
<dbReference type="Proteomes" id="UP000722791">
    <property type="component" value="Unassembled WGS sequence"/>
</dbReference>
<protein>
    <submittedName>
        <fullName evidence="2">Uncharacterized protein</fullName>
    </submittedName>
</protein>
<feature type="region of interest" description="Disordered" evidence="1">
    <location>
        <begin position="74"/>
        <end position="109"/>
    </location>
</feature>
<sequence>ECPVIPGYIANTDVTHTGDFMGDAWTTSAAATSCSSDTQCRAFDDNGGMVIAYLPLATSEGRCLYVKIRPANPPPPPRPPPRSPSPPPPVPPSPILYPSPPSPRPPSSTVCPAVPDYIAIPDSDHIGDDVPNSNPSELPSKTCTNRYDCLGFTSDGVLKAKPYPVVEAQGKCLYVKNASLIHSGVCGALYEAYGMTYKQDWGLASSYTEVQTMYTSADCDTKLCTYFRHKYNATGPGKWGTLPTAVQPGWTAANCTSINSVCEMLMSEHFMVTPYVAYYGGSIATFSPNIYALDKCIKSTDCMAVDQGGTLRSNVFPLTQSPRTSTTCMYIRNTGGCPFVTNYLLIADSDHSGDTINAGVPSIDPAADCASESTCTAFTSNGDLKTMSYPVFHHLALVCT</sequence>